<evidence type="ECO:0000313" key="9">
    <source>
        <dbReference type="Proteomes" id="UP001162029"/>
    </source>
</evidence>
<keyword evidence="9" id="KW-1185">Reference proteome</keyword>
<organism evidence="8 9">
    <name type="scientific">Peronospora destructor</name>
    <dbReference type="NCBI Taxonomy" id="86335"/>
    <lineage>
        <taxon>Eukaryota</taxon>
        <taxon>Sar</taxon>
        <taxon>Stramenopiles</taxon>
        <taxon>Oomycota</taxon>
        <taxon>Peronosporomycetes</taxon>
        <taxon>Peronosporales</taxon>
        <taxon>Peronosporaceae</taxon>
        <taxon>Peronospora</taxon>
    </lineage>
</organism>
<evidence type="ECO:0000256" key="6">
    <source>
        <dbReference type="PIRNR" id="PIRNR016013"/>
    </source>
</evidence>
<keyword evidence="4 7" id="KW-1133">Transmembrane helix</keyword>
<accession>A0AAV0U223</accession>
<dbReference type="GO" id="GO:0006890">
    <property type="term" value="P:retrograde vesicle-mediated transport, Golgi to endoplasmic reticulum"/>
    <property type="evidence" value="ECO:0007669"/>
    <property type="project" value="TreeGrafter"/>
</dbReference>
<comment type="caution">
    <text evidence="8">The sequence shown here is derived from an EMBL/GenBank/DDBJ whole genome shotgun (WGS) entry which is preliminary data.</text>
</comment>
<proteinExistence type="inferred from homology"/>
<name>A0AAV0U223_9STRA</name>
<dbReference type="GO" id="GO:0005783">
    <property type="term" value="C:endoplasmic reticulum"/>
    <property type="evidence" value="ECO:0007669"/>
    <property type="project" value="GOC"/>
</dbReference>
<comment type="similarity">
    <text evidence="2 6">Belongs to the RER1 family.</text>
</comment>
<evidence type="ECO:0000256" key="5">
    <source>
        <dbReference type="ARBA" id="ARBA00023136"/>
    </source>
</evidence>
<evidence type="ECO:0000256" key="7">
    <source>
        <dbReference type="SAM" id="Phobius"/>
    </source>
</evidence>
<evidence type="ECO:0000313" key="8">
    <source>
        <dbReference type="EMBL" id="CAI5729554.1"/>
    </source>
</evidence>
<comment type="subcellular location">
    <subcellularLocation>
        <location evidence="1">Membrane</location>
        <topology evidence="1">Multi-pass membrane protein</topology>
    </subcellularLocation>
</comment>
<dbReference type="PANTHER" id="PTHR10743">
    <property type="entry name" value="PROTEIN RER1"/>
    <property type="match status" value="1"/>
</dbReference>
<evidence type="ECO:0000256" key="4">
    <source>
        <dbReference type="ARBA" id="ARBA00022989"/>
    </source>
</evidence>
<reference evidence="8" key="1">
    <citation type="submission" date="2022-12" db="EMBL/GenBank/DDBJ databases">
        <authorList>
            <person name="Webb A."/>
        </authorList>
    </citation>
    <scope>NUCLEOTIDE SEQUENCE</scope>
    <source>
        <strain evidence="8">Pd1</strain>
    </source>
</reference>
<feature type="transmembrane region" description="Helical" evidence="7">
    <location>
        <begin position="38"/>
        <end position="57"/>
    </location>
</feature>
<dbReference type="GO" id="GO:0006621">
    <property type="term" value="P:protein retention in ER lumen"/>
    <property type="evidence" value="ECO:0007669"/>
    <property type="project" value="TreeGrafter"/>
</dbReference>
<feature type="transmembrane region" description="Helical" evidence="7">
    <location>
        <begin position="64"/>
        <end position="84"/>
    </location>
</feature>
<comment type="function">
    <text evidence="6">Involved in the retrieval of endoplasmic reticulum membrane proteins from the early Golgi compartment.</text>
</comment>
<evidence type="ECO:0000256" key="1">
    <source>
        <dbReference type="ARBA" id="ARBA00004141"/>
    </source>
</evidence>
<dbReference type="GO" id="GO:0000139">
    <property type="term" value="C:Golgi membrane"/>
    <property type="evidence" value="ECO:0007669"/>
    <property type="project" value="TreeGrafter"/>
</dbReference>
<dbReference type="Pfam" id="PF03248">
    <property type="entry name" value="Rer1"/>
    <property type="match status" value="2"/>
</dbReference>
<evidence type="ECO:0000256" key="2">
    <source>
        <dbReference type="ARBA" id="ARBA00006070"/>
    </source>
</evidence>
<dbReference type="PANTHER" id="PTHR10743:SF0">
    <property type="entry name" value="PROTEIN RER1"/>
    <property type="match status" value="1"/>
</dbReference>
<dbReference type="PIRSF" id="PIRSF016013">
    <property type="entry name" value="AtER_Rer1p"/>
    <property type="match status" value="1"/>
</dbReference>
<feature type="transmembrane region" description="Helical" evidence="7">
    <location>
        <begin position="115"/>
        <end position="132"/>
    </location>
</feature>
<dbReference type="AlphaFoldDB" id="A0AAV0U223"/>
<dbReference type="Proteomes" id="UP001162029">
    <property type="component" value="Unassembled WGS sequence"/>
</dbReference>
<dbReference type="InterPro" id="IPR004932">
    <property type="entry name" value="Rer1"/>
</dbReference>
<keyword evidence="5 6" id="KW-0472">Membrane</keyword>
<sequence length="161" mass="18625">MEGGDSRSLTEPPFIARVCVSIKRKWQYLLDKSTIHVYGRWGVTLALLTLYLVRVFLINAFHIVTYGLGIYLLNLFIGFLSPQIDAENDGPLLPHKQTTITSLLMTLSSAFDVPVFWPILLIYFIVLFTLTMKRQIIHMWKHNYVPWDHGKQVYKGKKNAK</sequence>
<evidence type="ECO:0000256" key="3">
    <source>
        <dbReference type="ARBA" id="ARBA00022692"/>
    </source>
</evidence>
<keyword evidence="3 7" id="KW-0812">Transmembrane</keyword>
<gene>
    <name evidence="8" type="ORF">PDE001_LOCUS4279</name>
</gene>
<dbReference type="EMBL" id="CANTFM010000767">
    <property type="protein sequence ID" value="CAI5729554.1"/>
    <property type="molecule type" value="Genomic_DNA"/>
</dbReference>
<protein>
    <recommendedName>
        <fullName evidence="6">Protein RER1</fullName>
    </recommendedName>
</protein>